<evidence type="ECO:0000256" key="2">
    <source>
        <dbReference type="ARBA" id="ARBA00022771"/>
    </source>
</evidence>
<dbReference type="PANTHER" id="PTHR12603">
    <property type="entry name" value="CCR4-NOT TRANSCRIPTION COMPLEX RELATED"/>
    <property type="match status" value="1"/>
</dbReference>
<evidence type="ECO:0000256" key="6">
    <source>
        <dbReference type="PROSITE-ProRule" id="PRU00723"/>
    </source>
</evidence>
<keyword evidence="3 6" id="KW-0862">Zinc</keyword>
<accession>A0A443R9V5</accession>
<evidence type="ECO:0000256" key="7">
    <source>
        <dbReference type="SAM" id="MobiDB-lite"/>
    </source>
</evidence>
<dbReference type="InterPro" id="IPR035979">
    <property type="entry name" value="RBD_domain_sf"/>
</dbReference>
<feature type="compositionally biased region" description="Basic and acidic residues" evidence="7">
    <location>
        <begin position="290"/>
        <end position="310"/>
    </location>
</feature>
<evidence type="ECO:0000256" key="5">
    <source>
        <dbReference type="PROSITE-ProRule" id="PRU00176"/>
    </source>
</evidence>
<dbReference type="CDD" id="cd16618">
    <property type="entry name" value="mRING-HC-C4C4_CNOT4"/>
    <property type="match status" value="1"/>
</dbReference>
<evidence type="ECO:0000256" key="4">
    <source>
        <dbReference type="ARBA" id="ARBA00022884"/>
    </source>
</evidence>
<gene>
    <name evidence="14" type="ORF">B4U79_04441</name>
    <name evidence="11" type="ORF">B4U79_05754</name>
    <name evidence="12" type="ORF">B4U79_12088</name>
    <name evidence="13" type="ORF">B4U79_12104</name>
</gene>
<feature type="region of interest" description="Disordered" evidence="7">
    <location>
        <begin position="350"/>
        <end position="373"/>
    </location>
</feature>
<keyword evidence="15" id="KW-1185">Reference proteome</keyword>
<feature type="domain" description="RRM" evidence="9">
    <location>
        <begin position="134"/>
        <end position="211"/>
    </location>
</feature>
<dbReference type="OrthoDB" id="1923159at2759"/>
<name>A0A443R9V5_9ACAR</name>
<dbReference type="SUPFAM" id="SSF54928">
    <property type="entry name" value="RNA-binding domain, RBD"/>
    <property type="match status" value="1"/>
</dbReference>
<dbReference type="InterPro" id="IPR012677">
    <property type="entry name" value="Nucleotide-bd_a/b_plait_sf"/>
</dbReference>
<dbReference type="GO" id="GO:0003723">
    <property type="term" value="F:RNA binding"/>
    <property type="evidence" value="ECO:0007669"/>
    <property type="project" value="UniProtKB-UniRule"/>
</dbReference>
<keyword evidence="1 6" id="KW-0479">Metal-binding</keyword>
<keyword evidence="4 5" id="KW-0694">RNA-binding</keyword>
<sequence length="570" mass="63954">MSEKAVDTDIEVVVECPLCMESLDLDDLGFYPCSCGYQICRFCWHRLSNLEDNPEFGKGSRGLCPACRKEYEDSPFSFNPGITIEAMSEQNKNKKKKKKQNKQKQKQMEDKQKLKEILKKQEKNLSGLRVVQKNLVFVIGLPSRLTQEDLRREFSKYGKIHKIVVGNSNSNVNTAYITYTRPEDAVKAIQSLNNHNNHNGGNQCILNGHRDGKSSGKNNSFTLRASLGTTKYCTHWLRNQQCPKLPDCMYLHELAESEASFTKEEMQKGKHTEYEKKLIHQYLNSIKCKKNNDKRKDSQIESTEDLKNDDPFCNSSPAKSSLQTHIDAPMSRTRGKLHFNTIDEIIGSSSDSMSTSYSTCSSGSSSCPPSMSSPNRDVIDVHKSASDDMPHSPGVSMEDDGLDFDPISISTTELQDLIRSSSDESCSSLTGSVGFNQNQKHYLPTSEVENVWRNSLKALLPNVNITFANSPNNNSSRGPQSLPAFKQPQNNAVSSIGSLLPNMMPRQVGCNQYWFQQQQHRQQLNTQNNDIHRLFSSSPVNHQQTNEISAGVGFMSSSVMCQPPPGFANF</sequence>
<dbReference type="PROSITE" id="PS50103">
    <property type="entry name" value="ZF_C3H1"/>
    <property type="match status" value="1"/>
</dbReference>
<feature type="domain" description="C3H1-type" evidence="10">
    <location>
        <begin position="227"/>
        <end position="255"/>
    </location>
</feature>
<evidence type="ECO:0000313" key="14">
    <source>
        <dbReference type="EMBL" id="RWS12937.1"/>
    </source>
</evidence>
<dbReference type="EMBL" id="NCKU01001152">
    <property type="protein sequence ID" value="RWS12937.1"/>
    <property type="molecule type" value="Genomic_DNA"/>
</dbReference>
<dbReference type="SUPFAM" id="SSF90229">
    <property type="entry name" value="CCCH zinc finger"/>
    <property type="match status" value="1"/>
</dbReference>
<reference evidence="13" key="2">
    <citation type="submission" date="2018-11" db="EMBL/GenBank/DDBJ databases">
        <title>Trombidioid mite genomics.</title>
        <authorList>
            <person name="Dong X."/>
        </authorList>
    </citation>
    <scope>NUCLEOTIDE SEQUENCE</scope>
    <source>
        <strain evidence="13">UoL-WK</strain>
    </source>
</reference>
<dbReference type="InterPro" id="IPR013083">
    <property type="entry name" value="Znf_RING/FYVE/PHD"/>
</dbReference>
<evidence type="ECO:0000313" key="12">
    <source>
        <dbReference type="EMBL" id="RWS11656.1"/>
    </source>
</evidence>
<dbReference type="Gene3D" id="3.30.70.330">
    <property type="match status" value="1"/>
</dbReference>
<dbReference type="EMBL" id="NCKU01001694">
    <property type="protein sequence ID" value="RWS11461.1"/>
    <property type="molecule type" value="Genomic_DNA"/>
</dbReference>
<dbReference type="InterPro" id="IPR039515">
    <property type="entry name" value="NOT4_mRING-HC-C4C4"/>
</dbReference>
<dbReference type="SMART" id="SM00360">
    <property type="entry name" value="RRM"/>
    <property type="match status" value="1"/>
</dbReference>
<evidence type="ECO:0000259" key="9">
    <source>
        <dbReference type="PROSITE" id="PS50102"/>
    </source>
</evidence>
<dbReference type="InterPro" id="IPR000571">
    <property type="entry name" value="Znf_CCCH"/>
</dbReference>
<dbReference type="AlphaFoldDB" id="A0A443R9V5"/>
<dbReference type="STRING" id="1965070.A0A443R9V5"/>
<dbReference type="PANTHER" id="PTHR12603:SF0">
    <property type="entry name" value="CCR4-NOT TRANSCRIPTION COMPLEX SUBUNIT 4"/>
    <property type="match status" value="1"/>
</dbReference>
<keyword evidence="2 6" id="KW-0863">Zinc-finger</keyword>
<proteinExistence type="predicted"/>
<dbReference type="Proteomes" id="UP000285301">
    <property type="component" value="Unassembled WGS sequence"/>
</dbReference>
<dbReference type="Pfam" id="PF00076">
    <property type="entry name" value="RRM_1"/>
    <property type="match status" value="1"/>
</dbReference>
<evidence type="ECO:0000313" key="15">
    <source>
        <dbReference type="Proteomes" id="UP000285301"/>
    </source>
</evidence>
<feature type="compositionally biased region" description="Basic residues" evidence="7">
    <location>
        <begin position="93"/>
        <end position="105"/>
    </location>
</feature>
<evidence type="ECO:0000313" key="11">
    <source>
        <dbReference type="EMBL" id="RWS11461.1"/>
    </source>
</evidence>
<evidence type="ECO:0000256" key="1">
    <source>
        <dbReference type="ARBA" id="ARBA00022723"/>
    </source>
</evidence>
<reference evidence="13 15" key="1">
    <citation type="journal article" date="2018" name="Gigascience">
        <title>Genomes of trombidid mites reveal novel predicted allergens and laterally-transferred genes associated with secondary metabolism.</title>
        <authorList>
            <person name="Dong X."/>
            <person name="Chaisiri K."/>
            <person name="Xia D."/>
            <person name="Armstrong S.D."/>
            <person name="Fang Y."/>
            <person name="Donnelly M.J."/>
            <person name="Kadowaki T."/>
            <person name="McGarry J.W."/>
            <person name="Darby A.C."/>
            <person name="Makepeace B.L."/>
        </authorList>
    </citation>
    <scope>NUCLEOTIDE SEQUENCE [LARGE SCALE GENOMIC DNA]</scope>
    <source>
        <strain evidence="13">UoL-WK</strain>
    </source>
</reference>
<dbReference type="CDD" id="cd12438">
    <property type="entry name" value="RRM_CNOT4"/>
    <property type="match status" value="1"/>
</dbReference>
<dbReference type="InterPro" id="IPR036855">
    <property type="entry name" value="Znf_CCCH_sf"/>
</dbReference>
<dbReference type="Pfam" id="PF14570">
    <property type="entry name" value="zf-RING_4"/>
    <property type="match status" value="1"/>
</dbReference>
<dbReference type="InterPro" id="IPR034261">
    <property type="entry name" value="CNOT4_RRM"/>
</dbReference>
<dbReference type="GO" id="GO:0030014">
    <property type="term" value="C:CCR4-NOT complex"/>
    <property type="evidence" value="ECO:0007669"/>
    <property type="project" value="InterPro"/>
</dbReference>
<dbReference type="EMBL" id="NCKU01001465">
    <property type="protein sequence ID" value="RWS12049.1"/>
    <property type="molecule type" value="Genomic_DNA"/>
</dbReference>
<dbReference type="InterPro" id="IPR001841">
    <property type="entry name" value="Znf_RING"/>
</dbReference>
<feature type="zinc finger region" description="C3H1-type" evidence="6">
    <location>
        <begin position="227"/>
        <end position="255"/>
    </location>
</feature>
<feature type="compositionally biased region" description="Polar residues" evidence="7">
    <location>
        <begin position="313"/>
        <end position="324"/>
    </location>
</feature>
<organism evidence="13 15">
    <name type="scientific">Dinothrombium tinctorium</name>
    <dbReference type="NCBI Taxonomy" id="1965070"/>
    <lineage>
        <taxon>Eukaryota</taxon>
        <taxon>Metazoa</taxon>
        <taxon>Ecdysozoa</taxon>
        <taxon>Arthropoda</taxon>
        <taxon>Chelicerata</taxon>
        <taxon>Arachnida</taxon>
        <taxon>Acari</taxon>
        <taxon>Acariformes</taxon>
        <taxon>Trombidiformes</taxon>
        <taxon>Prostigmata</taxon>
        <taxon>Anystina</taxon>
        <taxon>Parasitengona</taxon>
        <taxon>Trombidioidea</taxon>
        <taxon>Trombidiidae</taxon>
        <taxon>Dinothrombium</taxon>
    </lineage>
</organism>
<dbReference type="GO" id="GO:0004842">
    <property type="term" value="F:ubiquitin-protein transferase activity"/>
    <property type="evidence" value="ECO:0007669"/>
    <property type="project" value="InterPro"/>
</dbReference>
<feature type="region of interest" description="Disordered" evidence="7">
    <location>
        <begin position="88"/>
        <end position="112"/>
    </location>
</feature>
<dbReference type="PROSITE" id="PS50089">
    <property type="entry name" value="ZF_RING_2"/>
    <property type="match status" value="1"/>
</dbReference>
<dbReference type="Gene3D" id="3.30.40.10">
    <property type="entry name" value="Zinc/RING finger domain, C3HC4 (zinc finger)"/>
    <property type="match status" value="1"/>
</dbReference>
<dbReference type="InterPro" id="IPR039780">
    <property type="entry name" value="Mot2"/>
</dbReference>
<comment type="caution">
    <text evidence="13">The sequence shown here is derived from an EMBL/GenBank/DDBJ whole genome shotgun (WGS) entry which is preliminary data.</text>
</comment>
<evidence type="ECO:0000259" key="10">
    <source>
        <dbReference type="PROSITE" id="PS50103"/>
    </source>
</evidence>
<dbReference type="GO" id="GO:0016567">
    <property type="term" value="P:protein ubiquitination"/>
    <property type="evidence" value="ECO:0007669"/>
    <property type="project" value="TreeGrafter"/>
</dbReference>
<evidence type="ECO:0000259" key="8">
    <source>
        <dbReference type="PROSITE" id="PS50089"/>
    </source>
</evidence>
<protein>
    <submittedName>
        <fullName evidence="13">CCR4-NOT transcription complex subunit 4-like isoform X5</fullName>
    </submittedName>
</protein>
<evidence type="ECO:0000313" key="13">
    <source>
        <dbReference type="EMBL" id="RWS12049.1"/>
    </source>
</evidence>
<dbReference type="PROSITE" id="PS50102">
    <property type="entry name" value="RRM"/>
    <property type="match status" value="1"/>
</dbReference>
<dbReference type="GO" id="GO:0008270">
    <property type="term" value="F:zinc ion binding"/>
    <property type="evidence" value="ECO:0007669"/>
    <property type="project" value="UniProtKB-KW"/>
</dbReference>
<dbReference type="SUPFAM" id="SSF57850">
    <property type="entry name" value="RING/U-box"/>
    <property type="match status" value="1"/>
</dbReference>
<dbReference type="InterPro" id="IPR000504">
    <property type="entry name" value="RRM_dom"/>
</dbReference>
<dbReference type="SMART" id="SM00361">
    <property type="entry name" value="RRM_1"/>
    <property type="match status" value="1"/>
</dbReference>
<dbReference type="InterPro" id="IPR003954">
    <property type="entry name" value="RRM_euk-type"/>
</dbReference>
<feature type="region of interest" description="Disordered" evidence="7">
    <location>
        <begin position="290"/>
        <end position="330"/>
    </location>
</feature>
<evidence type="ECO:0000256" key="3">
    <source>
        <dbReference type="ARBA" id="ARBA00022833"/>
    </source>
</evidence>
<feature type="domain" description="RING-type" evidence="8">
    <location>
        <begin position="16"/>
        <end position="68"/>
    </location>
</feature>
<dbReference type="EMBL" id="NCKU01001616">
    <property type="protein sequence ID" value="RWS11656.1"/>
    <property type="molecule type" value="Genomic_DNA"/>
</dbReference>